<dbReference type="InterPro" id="IPR001173">
    <property type="entry name" value="Glyco_trans_2-like"/>
</dbReference>
<reference evidence="5" key="1">
    <citation type="submission" date="2018-05" db="EMBL/GenBank/DDBJ databases">
        <authorList>
            <person name="Lanie J.A."/>
            <person name="Ng W.-L."/>
            <person name="Kazmierczak K.M."/>
            <person name="Andrzejewski T.M."/>
            <person name="Davidsen T.M."/>
            <person name="Wayne K.J."/>
            <person name="Tettelin H."/>
            <person name="Glass J.I."/>
            <person name="Rusch D."/>
            <person name="Podicherti R."/>
            <person name="Tsui H.-C.T."/>
            <person name="Winkler M.E."/>
        </authorList>
    </citation>
    <scope>NUCLEOTIDE SEQUENCE</scope>
</reference>
<feature type="transmembrane region" description="Helical" evidence="3">
    <location>
        <begin position="236"/>
        <end position="258"/>
    </location>
</feature>
<dbReference type="InterPro" id="IPR029044">
    <property type="entry name" value="Nucleotide-diphossugar_trans"/>
</dbReference>
<organism evidence="5">
    <name type="scientific">marine metagenome</name>
    <dbReference type="NCBI Taxonomy" id="408172"/>
    <lineage>
        <taxon>unclassified sequences</taxon>
        <taxon>metagenomes</taxon>
        <taxon>ecological metagenomes</taxon>
    </lineage>
</organism>
<evidence type="ECO:0000259" key="4">
    <source>
        <dbReference type="Pfam" id="PF00535"/>
    </source>
</evidence>
<keyword evidence="1" id="KW-0328">Glycosyltransferase</keyword>
<dbReference type="Gene3D" id="3.90.550.10">
    <property type="entry name" value="Spore Coat Polysaccharide Biosynthesis Protein SpsA, Chain A"/>
    <property type="match status" value="1"/>
</dbReference>
<keyword evidence="2" id="KW-0808">Transferase</keyword>
<feature type="transmembrane region" description="Helical" evidence="3">
    <location>
        <begin position="210"/>
        <end position="230"/>
    </location>
</feature>
<accession>A0A381VK36</accession>
<dbReference type="PANTHER" id="PTHR43630">
    <property type="entry name" value="POLY-BETA-1,6-N-ACETYL-D-GLUCOSAMINE SYNTHASE"/>
    <property type="match status" value="1"/>
</dbReference>
<protein>
    <recommendedName>
        <fullName evidence="4">Glycosyltransferase 2-like domain-containing protein</fullName>
    </recommendedName>
</protein>
<sequence>EIIIANDRSTDNTVSIVEDLILRYPFINLINILELSDHMRPKKYALTQAIKASKGKIIVSTDADCRVPKTWVLNMATSVKNSGAITVGFSKVASKNHFFHQYQMIDFLGLMVINAGANGLGLNWGGSGQNLAYRKKDFNAISGFEPVKDQTSGDDLYLVQKISKISPAVFNVDPESFVSTLPVKSIGDFISQRTRWSSNSKAFAMETDMVFFLSLFIPFSFHFLILFAVFLQPSGIITIILLKLIIDGLAIFLGGRLFQTMVSPIVFAFWFCMQPFYIPFIGIAGLIGKYSWKS</sequence>
<evidence type="ECO:0000256" key="2">
    <source>
        <dbReference type="ARBA" id="ARBA00022679"/>
    </source>
</evidence>
<keyword evidence="3" id="KW-0472">Membrane</keyword>
<proteinExistence type="predicted"/>
<feature type="non-terminal residue" evidence="5">
    <location>
        <position position="1"/>
    </location>
</feature>
<evidence type="ECO:0000256" key="3">
    <source>
        <dbReference type="SAM" id="Phobius"/>
    </source>
</evidence>
<dbReference type="PANTHER" id="PTHR43630:SF1">
    <property type="entry name" value="POLY-BETA-1,6-N-ACETYL-D-GLUCOSAMINE SYNTHASE"/>
    <property type="match status" value="1"/>
</dbReference>
<dbReference type="SUPFAM" id="SSF53448">
    <property type="entry name" value="Nucleotide-diphospho-sugar transferases"/>
    <property type="match status" value="1"/>
</dbReference>
<dbReference type="Pfam" id="PF00535">
    <property type="entry name" value="Glycos_transf_2"/>
    <property type="match status" value="1"/>
</dbReference>
<dbReference type="AlphaFoldDB" id="A0A381VK36"/>
<keyword evidence="3" id="KW-0812">Transmembrane</keyword>
<gene>
    <name evidence="5" type="ORF">METZ01_LOCUS93418</name>
</gene>
<dbReference type="EMBL" id="UINC01009028">
    <property type="protein sequence ID" value="SVA40564.1"/>
    <property type="molecule type" value="Genomic_DNA"/>
</dbReference>
<feature type="domain" description="Glycosyltransferase 2-like" evidence="4">
    <location>
        <begin position="1"/>
        <end position="134"/>
    </location>
</feature>
<keyword evidence="3" id="KW-1133">Transmembrane helix</keyword>
<feature type="transmembrane region" description="Helical" evidence="3">
    <location>
        <begin position="265"/>
        <end position="287"/>
    </location>
</feature>
<dbReference type="GO" id="GO:0016757">
    <property type="term" value="F:glycosyltransferase activity"/>
    <property type="evidence" value="ECO:0007669"/>
    <property type="project" value="UniProtKB-KW"/>
</dbReference>
<evidence type="ECO:0000313" key="5">
    <source>
        <dbReference type="EMBL" id="SVA40564.1"/>
    </source>
</evidence>
<name>A0A381VK36_9ZZZZ</name>
<evidence type="ECO:0000256" key="1">
    <source>
        <dbReference type="ARBA" id="ARBA00022676"/>
    </source>
</evidence>